<evidence type="ECO:0000256" key="1">
    <source>
        <dbReference type="SAM" id="MobiDB-lite"/>
    </source>
</evidence>
<dbReference type="SUPFAM" id="SSF56300">
    <property type="entry name" value="Metallo-dependent phosphatases"/>
    <property type="match status" value="1"/>
</dbReference>
<dbReference type="InterPro" id="IPR029052">
    <property type="entry name" value="Metallo-depent_PP-like"/>
</dbReference>
<comment type="caution">
    <text evidence="3">The sequence shown here is derived from an EMBL/GenBank/DDBJ whole genome shotgun (WGS) entry which is preliminary data.</text>
</comment>
<dbReference type="EMBL" id="JABANP010000001">
    <property type="protein sequence ID" value="KAF4697784.1"/>
    <property type="molecule type" value="Genomic_DNA"/>
</dbReference>
<dbReference type="InterPro" id="IPR043360">
    <property type="entry name" value="PP2B"/>
</dbReference>
<proteinExistence type="predicted"/>
<evidence type="ECO:0000313" key="3">
    <source>
        <dbReference type="EMBL" id="KAF4697784.1"/>
    </source>
</evidence>
<evidence type="ECO:0000259" key="2">
    <source>
        <dbReference type="SMART" id="SM00156"/>
    </source>
</evidence>
<accession>A0A7J6PNQ4</accession>
<sequence>MEPLRDPLGDRPVKSVTPPPRAPLDKALLFPNGPDKPPDWRALKDHLVRERYGEGRLDLESINMILNTCMDVLGKEPNIVKLKDPITVVGDIHGQYKHNLTVYALFAQSFDHLPLAALLNGKFLCVHGGLSPDLHTLADINKANRFQETPRHGMMCDLLWSDPENEKKGDSPVGAAFFANDVRGCSYFYTYDGAMRFLENNSLLSVIRAHEAQLEGYKMHRTNEATGFPSVITIFSAPNYCDVYNNKGAVLKFENNTLNVLQFNFSKHP</sequence>
<feature type="domain" description="Serine/threonine specific protein phosphatases" evidence="2">
    <location>
        <begin position="57"/>
        <end position="269"/>
    </location>
</feature>
<dbReference type="Gene3D" id="3.60.21.10">
    <property type="match status" value="2"/>
</dbReference>
<feature type="compositionally biased region" description="Basic and acidic residues" evidence="1">
    <location>
        <begin position="1"/>
        <end position="13"/>
    </location>
</feature>
<dbReference type="InterPro" id="IPR004843">
    <property type="entry name" value="Calcineurin-like_PHP"/>
</dbReference>
<protein>
    <submittedName>
        <fullName evidence="3">Serine/threonine-protein phosphatase 2B catalytic subunit alpha</fullName>
    </submittedName>
</protein>
<name>A0A7J6PNQ4_PEROL</name>
<dbReference type="PANTHER" id="PTHR45673">
    <property type="entry name" value="SERINE/THREONINE-PROTEIN PHOSPHATASE 2B CATALYTIC SUBUNIT 1-RELATED"/>
    <property type="match status" value="1"/>
</dbReference>
<dbReference type="AlphaFoldDB" id="A0A7J6PNQ4"/>
<dbReference type="Proteomes" id="UP000541610">
    <property type="component" value="Unassembled WGS sequence"/>
</dbReference>
<dbReference type="PRINTS" id="PR00114">
    <property type="entry name" value="STPHPHTASE"/>
</dbReference>
<dbReference type="GO" id="GO:0097720">
    <property type="term" value="P:calcineurin-mediated signaling"/>
    <property type="evidence" value="ECO:0007669"/>
    <property type="project" value="InterPro"/>
</dbReference>
<dbReference type="OrthoDB" id="5593063at2759"/>
<dbReference type="GO" id="GO:0033192">
    <property type="term" value="F:calmodulin-dependent protein phosphatase activity"/>
    <property type="evidence" value="ECO:0007669"/>
    <property type="project" value="InterPro"/>
</dbReference>
<reference evidence="3 4" key="1">
    <citation type="submission" date="2020-04" db="EMBL/GenBank/DDBJ databases">
        <title>Perkinsus olseni comparative genomics.</title>
        <authorList>
            <person name="Bogema D.R."/>
        </authorList>
    </citation>
    <scope>NUCLEOTIDE SEQUENCE [LARGE SCALE GENOMIC DNA]</scope>
    <source>
        <strain evidence="3">00978-12</strain>
    </source>
</reference>
<gene>
    <name evidence="3" type="primary">PPP3CA_2</name>
    <name evidence="3" type="ORF">FOZ60_000128</name>
</gene>
<dbReference type="SMART" id="SM00156">
    <property type="entry name" value="PP2Ac"/>
    <property type="match status" value="1"/>
</dbReference>
<evidence type="ECO:0000313" key="4">
    <source>
        <dbReference type="Proteomes" id="UP000541610"/>
    </source>
</evidence>
<dbReference type="InterPro" id="IPR006186">
    <property type="entry name" value="Ser/Thr-sp_prot-phosphatase"/>
</dbReference>
<feature type="region of interest" description="Disordered" evidence="1">
    <location>
        <begin position="1"/>
        <end position="30"/>
    </location>
</feature>
<organism evidence="3 4">
    <name type="scientific">Perkinsus olseni</name>
    <name type="common">Perkinsus atlanticus</name>
    <dbReference type="NCBI Taxonomy" id="32597"/>
    <lineage>
        <taxon>Eukaryota</taxon>
        <taxon>Sar</taxon>
        <taxon>Alveolata</taxon>
        <taxon>Perkinsozoa</taxon>
        <taxon>Perkinsea</taxon>
        <taxon>Perkinsida</taxon>
        <taxon>Perkinsidae</taxon>
        <taxon>Perkinsus</taxon>
    </lineage>
</organism>
<dbReference type="Pfam" id="PF00149">
    <property type="entry name" value="Metallophos"/>
    <property type="match status" value="1"/>
</dbReference>